<dbReference type="Proteomes" id="UP000824093">
    <property type="component" value="Unassembled WGS sequence"/>
</dbReference>
<comment type="caution">
    <text evidence="2">The sequence shown here is derived from an EMBL/GenBank/DDBJ whole genome shotgun (WGS) entry which is preliminary data.</text>
</comment>
<keyword evidence="1" id="KW-1133">Transmembrane helix</keyword>
<gene>
    <name evidence="2" type="ORF">IAB70_04835</name>
</gene>
<evidence type="ECO:0000313" key="2">
    <source>
        <dbReference type="EMBL" id="HIU51927.1"/>
    </source>
</evidence>
<dbReference type="EMBL" id="DVNH01000033">
    <property type="protein sequence ID" value="HIU51927.1"/>
    <property type="molecule type" value="Genomic_DNA"/>
</dbReference>
<evidence type="ECO:0000256" key="1">
    <source>
        <dbReference type="SAM" id="Phobius"/>
    </source>
</evidence>
<dbReference type="AlphaFoldDB" id="A0A9D1M1J5"/>
<feature type="transmembrane region" description="Helical" evidence="1">
    <location>
        <begin position="390"/>
        <end position="407"/>
    </location>
</feature>
<reference evidence="2" key="2">
    <citation type="journal article" date="2021" name="PeerJ">
        <title>Extensive microbial diversity within the chicken gut microbiome revealed by metagenomics and culture.</title>
        <authorList>
            <person name="Gilroy R."/>
            <person name="Ravi A."/>
            <person name="Getino M."/>
            <person name="Pursley I."/>
            <person name="Horton D.L."/>
            <person name="Alikhan N.F."/>
            <person name="Baker D."/>
            <person name="Gharbi K."/>
            <person name="Hall N."/>
            <person name="Watson M."/>
            <person name="Adriaenssens E.M."/>
            <person name="Foster-Nyarko E."/>
            <person name="Jarju S."/>
            <person name="Secka A."/>
            <person name="Antonio M."/>
            <person name="Oren A."/>
            <person name="Chaudhuri R.R."/>
            <person name="La Ragione R."/>
            <person name="Hildebrand F."/>
            <person name="Pallen M.J."/>
        </authorList>
    </citation>
    <scope>NUCLEOTIDE SEQUENCE</scope>
    <source>
        <strain evidence="2">CHK195-15760</strain>
    </source>
</reference>
<name>A0A9D1M1J5_9FIRM</name>
<keyword evidence="1" id="KW-0812">Transmembrane</keyword>
<sequence length="408" mass="48998">MELKTKYQYTYFIYPYMIAENKYTKYLQKLLKDKKCEIRFFKQEKDYDIFSYFLPNIRKFMFPTFSFNEAKIKKFKELDVELQATILQKHPCTIFEYQIGKDIQGKTGKENGIFFSIEKLEIICFHTGICFLAIKTQVENSEDFDDILNFNYKFRDIKSQFISLKQFENIKIQTSNFDDIKKLTDLIEEITTTQMNQLNMDTERFLTYSYTCIGQEAWNETKPFEAIEHEFYKYCNILPSNYNVGIDKISKNQDIQVISKWKYIKIGFSKMGSCLLTSGTDTFNYTKLPFLYENVYFYMYILNLYKKCYLNKLKMEYKKEIKSEKARGKFINFTQNLWIQEVTNDDIGSFMNQKWNQVLDLDIAYRNVKNKFDILYKEKNIEKTAKTNKIIMILLFISVLLNILHFFG</sequence>
<proteinExistence type="predicted"/>
<accession>A0A9D1M1J5</accession>
<evidence type="ECO:0000313" key="3">
    <source>
        <dbReference type="Proteomes" id="UP000824093"/>
    </source>
</evidence>
<organism evidence="2 3">
    <name type="scientific">Candidatus Merdicola faecigallinarum</name>
    <dbReference type="NCBI Taxonomy" id="2840862"/>
    <lineage>
        <taxon>Bacteria</taxon>
        <taxon>Bacillati</taxon>
        <taxon>Bacillota</taxon>
        <taxon>Clostridia</taxon>
        <taxon>Candidatus Merdicola</taxon>
    </lineage>
</organism>
<reference evidence="2" key="1">
    <citation type="submission" date="2020-10" db="EMBL/GenBank/DDBJ databases">
        <authorList>
            <person name="Gilroy R."/>
        </authorList>
    </citation>
    <scope>NUCLEOTIDE SEQUENCE</scope>
    <source>
        <strain evidence="2">CHK195-15760</strain>
    </source>
</reference>
<keyword evidence="1" id="KW-0472">Membrane</keyword>
<protein>
    <submittedName>
        <fullName evidence="2">Uncharacterized protein</fullName>
    </submittedName>
</protein>